<keyword evidence="3" id="KW-1185">Reference proteome</keyword>
<keyword evidence="1" id="KW-0472">Membrane</keyword>
<protein>
    <recommendedName>
        <fullName evidence="4">DUF3040 domain-containing protein</fullName>
    </recommendedName>
</protein>
<organism evidence="2 3">
    <name type="scientific">Amycolatopsis speibonae</name>
    <dbReference type="NCBI Taxonomy" id="1450224"/>
    <lineage>
        <taxon>Bacteria</taxon>
        <taxon>Bacillati</taxon>
        <taxon>Actinomycetota</taxon>
        <taxon>Actinomycetes</taxon>
        <taxon>Pseudonocardiales</taxon>
        <taxon>Pseudonocardiaceae</taxon>
        <taxon>Amycolatopsis</taxon>
    </lineage>
</organism>
<gene>
    <name evidence="2" type="ORF">ACFOSH_10620</name>
</gene>
<evidence type="ECO:0000256" key="1">
    <source>
        <dbReference type="SAM" id="Phobius"/>
    </source>
</evidence>
<feature type="transmembrane region" description="Helical" evidence="1">
    <location>
        <begin position="65"/>
        <end position="88"/>
    </location>
</feature>
<dbReference type="Proteomes" id="UP001595645">
    <property type="component" value="Unassembled WGS sequence"/>
</dbReference>
<accession>A0ABV7NWE8</accession>
<proteinExistence type="predicted"/>
<comment type="caution">
    <text evidence="2">The sequence shown here is derived from an EMBL/GenBank/DDBJ whole genome shotgun (WGS) entry which is preliminary data.</text>
</comment>
<dbReference type="RefSeq" id="WP_378238567.1">
    <property type="nucleotide sequence ID" value="NZ_JBHRWK010000014.1"/>
</dbReference>
<sequence length="112" mass="11776">MTTARDLHVRYFADAPLSPLDVEKRLKEAKAQIEDGDGAGEPGPDCTDRLLVEILAQQVAARRHLLILAVIAVLGVAASVICAIVIAVQVTKANAHSGSGSSSSSYCGLYRC</sequence>
<evidence type="ECO:0000313" key="3">
    <source>
        <dbReference type="Proteomes" id="UP001595645"/>
    </source>
</evidence>
<evidence type="ECO:0008006" key="4">
    <source>
        <dbReference type="Google" id="ProtNLM"/>
    </source>
</evidence>
<dbReference type="EMBL" id="JBHRWK010000014">
    <property type="protein sequence ID" value="MFC3449881.1"/>
    <property type="molecule type" value="Genomic_DNA"/>
</dbReference>
<reference evidence="3" key="1">
    <citation type="journal article" date="2019" name="Int. J. Syst. Evol. Microbiol.">
        <title>The Global Catalogue of Microorganisms (GCM) 10K type strain sequencing project: providing services to taxonomists for standard genome sequencing and annotation.</title>
        <authorList>
            <consortium name="The Broad Institute Genomics Platform"/>
            <consortium name="The Broad Institute Genome Sequencing Center for Infectious Disease"/>
            <person name="Wu L."/>
            <person name="Ma J."/>
        </authorList>
    </citation>
    <scope>NUCLEOTIDE SEQUENCE [LARGE SCALE GENOMIC DNA]</scope>
    <source>
        <strain evidence="3">CGMCC 4.7676</strain>
    </source>
</reference>
<evidence type="ECO:0000313" key="2">
    <source>
        <dbReference type="EMBL" id="MFC3449881.1"/>
    </source>
</evidence>
<keyword evidence="1" id="KW-1133">Transmembrane helix</keyword>
<name>A0ABV7NWE8_9PSEU</name>
<keyword evidence="1" id="KW-0812">Transmembrane</keyword>